<proteinExistence type="predicted"/>
<gene>
    <name evidence="2" type="ORF">P0Y55_08650</name>
</gene>
<keyword evidence="1" id="KW-1133">Transmembrane helix</keyword>
<organism evidence="2 3">
    <name type="scientific">Candidatus Cohnella colombiensis</name>
    <dbReference type="NCBI Taxonomy" id="3121368"/>
    <lineage>
        <taxon>Bacteria</taxon>
        <taxon>Bacillati</taxon>
        <taxon>Bacillota</taxon>
        <taxon>Bacilli</taxon>
        <taxon>Bacillales</taxon>
        <taxon>Paenibacillaceae</taxon>
        <taxon>Cohnella</taxon>
    </lineage>
</organism>
<evidence type="ECO:0000313" key="2">
    <source>
        <dbReference type="EMBL" id="WEK56101.1"/>
    </source>
</evidence>
<evidence type="ECO:0000313" key="3">
    <source>
        <dbReference type="Proteomes" id="UP001178662"/>
    </source>
</evidence>
<name>A0AA95F026_9BACL</name>
<reference evidence="2" key="1">
    <citation type="submission" date="2023-03" db="EMBL/GenBank/DDBJ databases">
        <title>Andean soil-derived lignocellulolytic bacterial consortium as a source of novel taxa and putative plastic-active enzymes.</title>
        <authorList>
            <person name="Diaz-Garcia L."/>
            <person name="Chuvochina M."/>
            <person name="Feuerriegel G."/>
            <person name="Bunk B."/>
            <person name="Sproer C."/>
            <person name="Streit W.R."/>
            <person name="Rodriguez L.M."/>
            <person name="Overmann J."/>
            <person name="Jimenez D.J."/>
        </authorList>
    </citation>
    <scope>NUCLEOTIDE SEQUENCE</scope>
    <source>
        <strain evidence="2">MAG 2441</strain>
    </source>
</reference>
<dbReference type="AlphaFoldDB" id="A0AA95F026"/>
<keyword evidence="3" id="KW-1185">Reference proteome</keyword>
<evidence type="ECO:0000256" key="1">
    <source>
        <dbReference type="SAM" id="Phobius"/>
    </source>
</evidence>
<dbReference type="Proteomes" id="UP001178662">
    <property type="component" value="Chromosome"/>
</dbReference>
<sequence>MNEDEIKVSKGRIHTFYGLSIFFLILALILTNIFDLIGFNHTRQLNRYKENLTSLESPRNTYAIGAFSDIGHIDYSNGDNCDYIVGQLFETDLLREEIIKFYSGVSIPSVNGKHKTDVNVSFFEGKSLNGRLVYQIQAFEDSIESGFDIRCS</sequence>
<keyword evidence="1" id="KW-0472">Membrane</keyword>
<feature type="transmembrane region" description="Helical" evidence="1">
    <location>
        <begin position="16"/>
        <end position="39"/>
    </location>
</feature>
<accession>A0AA95F026</accession>
<protein>
    <submittedName>
        <fullName evidence="2">Uncharacterized protein</fullName>
    </submittedName>
</protein>
<dbReference type="EMBL" id="CP119317">
    <property type="protein sequence ID" value="WEK56101.1"/>
    <property type="molecule type" value="Genomic_DNA"/>
</dbReference>
<keyword evidence="1" id="KW-0812">Transmembrane</keyword>